<dbReference type="InterPro" id="IPR012302">
    <property type="entry name" value="Malic_NAD-bd"/>
</dbReference>
<dbReference type="InterPro" id="IPR012301">
    <property type="entry name" value="Malic_N_dom"/>
</dbReference>
<dbReference type="GO" id="GO:0051287">
    <property type="term" value="F:NAD binding"/>
    <property type="evidence" value="ECO:0007669"/>
    <property type="project" value="InterPro"/>
</dbReference>
<dbReference type="InterPro" id="IPR001891">
    <property type="entry name" value="Malic_OxRdtase"/>
</dbReference>
<dbReference type="InterPro" id="IPR037062">
    <property type="entry name" value="Malic_N_dom_sf"/>
</dbReference>
<dbReference type="NCBIfam" id="NF010052">
    <property type="entry name" value="PRK13529.1"/>
    <property type="match status" value="1"/>
</dbReference>
<evidence type="ECO:0000256" key="5">
    <source>
        <dbReference type="PIRSR" id="PIRSR000106-1"/>
    </source>
</evidence>
<dbReference type="Pfam" id="PF03949">
    <property type="entry name" value="Malic_M"/>
    <property type="match status" value="1"/>
</dbReference>
<reference evidence="11" key="1">
    <citation type="submission" date="2022-01" db="EMBL/GenBank/DDBJ databases">
        <title>Genome Sequence Resource for Two Populations of Ditylenchus destructor, the Migratory Endoparasitic Phytonematode.</title>
        <authorList>
            <person name="Zhang H."/>
            <person name="Lin R."/>
            <person name="Xie B."/>
        </authorList>
    </citation>
    <scope>NUCLEOTIDE SEQUENCE</scope>
    <source>
        <strain evidence="11">BazhouSP</strain>
    </source>
</reference>
<feature type="binding site" evidence="7">
    <location>
        <position position="289"/>
    </location>
    <ligand>
        <name>a divalent metal cation</name>
        <dbReference type="ChEBI" id="CHEBI:60240"/>
    </ligand>
</feature>
<evidence type="ECO:0000256" key="6">
    <source>
        <dbReference type="PIRSR" id="PIRSR000106-2"/>
    </source>
</evidence>
<evidence type="ECO:0000256" key="7">
    <source>
        <dbReference type="PIRSR" id="PIRSR000106-3"/>
    </source>
</evidence>
<evidence type="ECO:0000313" key="11">
    <source>
        <dbReference type="EMBL" id="KAI1699886.1"/>
    </source>
</evidence>
<keyword evidence="4 8" id="KW-0560">Oxidoreductase</keyword>
<dbReference type="InterPro" id="IPR036291">
    <property type="entry name" value="NAD(P)-bd_dom_sf"/>
</dbReference>
<comment type="caution">
    <text evidence="11">The sequence shown here is derived from an EMBL/GenBank/DDBJ whole genome shotgun (WGS) entry which is preliminary data.</text>
</comment>
<sequence>MAEHKKEWNLNDPKEKELYELYRPEIVAPNKRGIDLLKTKEVNKGLAFSLEERQRLGIHGLLPAAIMTQEQQAHRVMTKLRQQPDDLARYIQLDNIQERNERLFFRVVSENVKELLPIVYTPTVGLACQKFGANYRHHKGVYVTINDNSISKIYQILSNWPHNDVRAIVVTDGERILGLGDLGSYGMGIPVGKLALYVALGGVQPRWCLPVHIDVGTDNEALLNDPYYTGLRRKRVRGEEYDRLIDNFMNACRKRFGPNCLVQFEDFGKNNAYRLLDRYADKYCMFNDDVQGTAGVTVAGLIAAARVNKKKISQTKYLFLGGGTAATGCAELLCLEMEKEGLTKAQARGQIYLVNTKGLATTERTKELDDRLIPYAKDMPTEKDFLKVVKMVKPNAIIGVSTVPGSFSKEVIQEMAKINEHPIIFPLSNPTSKAECSAEEAYRYTNGTALFGAGSPFDNVHLNGKVLKPGQCNNSYIFPGVALGVIIFKISTVKNDYFLTAAKVLANCVSEKDLSEGRLFPKLEDTREISIKIAVALGKEARKDGTAQLYPWPEDLEMYLRLHTYKLDYDEVLNETYDWPKHDMLDKNFPSLEPIRRLCD</sequence>
<gene>
    <name evidence="11" type="ORF">DdX_17036</name>
</gene>
<dbReference type="SMART" id="SM01274">
    <property type="entry name" value="malic"/>
    <property type="match status" value="1"/>
</dbReference>
<dbReference type="PANTHER" id="PTHR23406:SF90">
    <property type="entry name" value="MALIC ENZYME-RELATED"/>
    <property type="match status" value="1"/>
</dbReference>
<dbReference type="GO" id="GO:0046872">
    <property type="term" value="F:metal ion binding"/>
    <property type="evidence" value="ECO:0007669"/>
    <property type="project" value="UniProtKB-KW"/>
</dbReference>
<dbReference type="PIRSF" id="PIRSF000106">
    <property type="entry name" value="ME"/>
    <property type="match status" value="1"/>
</dbReference>
<evidence type="ECO:0000256" key="8">
    <source>
        <dbReference type="RuleBase" id="RU003426"/>
    </source>
</evidence>
<accession>A0AAD4MP90</accession>
<feature type="binding site" evidence="6">
    <location>
        <position position="473"/>
    </location>
    <ligand>
        <name>(S)-malate</name>
        <dbReference type="ChEBI" id="CHEBI:15589"/>
    </ligand>
</feature>
<dbReference type="PROSITE" id="PS00331">
    <property type="entry name" value="MALIC_ENZYMES"/>
    <property type="match status" value="1"/>
</dbReference>
<name>A0AAD4MP90_9BILA</name>
<evidence type="ECO:0000259" key="10">
    <source>
        <dbReference type="SMART" id="SM01274"/>
    </source>
</evidence>
<feature type="binding site" evidence="6">
    <location>
        <position position="175"/>
    </location>
    <ligand>
        <name>(S)-malate</name>
        <dbReference type="ChEBI" id="CHEBI:15589"/>
    </ligand>
</feature>
<proteinExistence type="inferred from homology"/>
<comment type="similarity">
    <text evidence="2 8">Belongs to the malic enzymes family.</text>
</comment>
<feature type="binding site" evidence="7">
    <location>
        <position position="265"/>
    </location>
    <ligand>
        <name>a divalent metal cation</name>
        <dbReference type="ChEBI" id="CHEBI:60240"/>
    </ligand>
</feature>
<dbReference type="Gene3D" id="3.40.50.10380">
    <property type="entry name" value="Malic enzyme, N-terminal domain"/>
    <property type="match status" value="1"/>
</dbReference>
<keyword evidence="3 7" id="KW-0479">Metal-binding</keyword>
<feature type="domain" description="Malic enzyme N-terminal" evidence="10">
    <location>
        <begin position="97"/>
        <end position="280"/>
    </location>
</feature>
<evidence type="ECO:0000256" key="2">
    <source>
        <dbReference type="ARBA" id="ARBA00008785"/>
    </source>
</evidence>
<dbReference type="Pfam" id="PF00390">
    <property type="entry name" value="malic"/>
    <property type="match status" value="1"/>
</dbReference>
<dbReference type="InterPro" id="IPR015884">
    <property type="entry name" value="Malic_enzyme_CS"/>
</dbReference>
<evidence type="ECO:0000259" key="9">
    <source>
        <dbReference type="SMART" id="SM00919"/>
    </source>
</evidence>
<dbReference type="SMART" id="SM00919">
    <property type="entry name" value="Malic_M"/>
    <property type="match status" value="1"/>
</dbReference>
<feature type="domain" description="Malic enzyme NAD-binding" evidence="9">
    <location>
        <begin position="290"/>
        <end position="542"/>
    </location>
</feature>
<feature type="binding site" evidence="7">
    <location>
        <position position="266"/>
    </location>
    <ligand>
        <name>a divalent metal cation</name>
        <dbReference type="ChEBI" id="CHEBI:60240"/>
    </ligand>
</feature>
<protein>
    <recommendedName>
        <fullName evidence="8">Malic enzyme</fullName>
    </recommendedName>
</protein>
<feature type="binding site" evidence="6">
    <location>
        <position position="429"/>
    </location>
    <ligand>
        <name>(S)-malate</name>
        <dbReference type="ChEBI" id="CHEBI:15589"/>
    </ligand>
</feature>
<dbReference type="PANTHER" id="PTHR23406">
    <property type="entry name" value="MALIC ENZYME-RELATED"/>
    <property type="match status" value="1"/>
</dbReference>
<dbReference type="SUPFAM" id="SSF51735">
    <property type="entry name" value="NAD(P)-binding Rossmann-fold domains"/>
    <property type="match status" value="1"/>
</dbReference>
<dbReference type="InterPro" id="IPR046346">
    <property type="entry name" value="Aminoacid_DH-like_N_sf"/>
</dbReference>
<dbReference type="SUPFAM" id="SSF53223">
    <property type="entry name" value="Aminoacid dehydrogenase-like, N-terminal domain"/>
    <property type="match status" value="1"/>
</dbReference>
<evidence type="ECO:0000256" key="4">
    <source>
        <dbReference type="ARBA" id="ARBA00023002"/>
    </source>
</evidence>
<comment type="cofactor">
    <cofactor evidence="1">
        <name>Mn(2+)</name>
        <dbReference type="ChEBI" id="CHEBI:29035"/>
    </cofactor>
</comment>
<dbReference type="FunFam" id="3.40.50.10380:FF:000004">
    <property type="entry name" value="Malic enzyme"/>
    <property type="match status" value="1"/>
</dbReference>
<dbReference type="AlphaFoldDB" id="A0AAD4MP90"/>
<keyword evidence="12" id="KW-1185">Reference proteome</keyword>
<comment type="cofactor">
    <cofactor evidence="7">
        <name>Mg(2+)</name>
        <dbReference type="ChEBI" id="CHEBI:18420"/>
    </cofactor>
    <cofactor evidence="7">
        <name>Mn(2+)</name>
        <dbReference type="ChEBI" id="CHEBI:29035"/>
    </cofactor>
    <text evidence="7">Divalent metal cations. Prefers magnesium or manganese.</text>
</comment>
<dbReference type="GO" id="GO:0004473">
    <property type="term" value="F:malate dehydrogenase (decarboxylating) (NADP+) activity"/>
    <property type="evidence" value="ECO:0007669"/>
    <property type="project" value="TreeGrafter"/>
</dbReference>
<feature type="active site" description="Proton donor" evidence="5">
    <location>
        <position position="120"/>
    </location>
</feature>
<dbReference type="FunFam" id="3.40.50.720:FF:000060">
    <property type="entry name" value="Malic enzyme"/>
    <property type="match status" value="1"/>
</dbReference>
<dbReference type="CDD" id="cd05312">
    <property type="entry name" value="NAD_bind_1_malic_enz"/>
    <property type="match status" value="1"/>
</dbReference>
<organism evidence="11 12">
    <name type="scientific">Ditylenchus destructor</name>
    <dbReference type="NCBI Taxonomy" id="166010"/>
    <lineage>
        <taxon>Eukaryota</taxon>
        <taxon>Metazoa</taxon>
        <taxon>Ecdysozoa</taxon>
        <taxon>Nematoda</taxon>
        <taxon>Chromadorea</taxon>
        <taxon>Rhabditida</taxon>
        <taxon>Tylenchina</taxon>
        <taxon>Tylenchomorpha</taxon>
        <taxon>Sphaerularioidea</taxon>
        <taxon>Anguinidae</taxon>
        <taxon>Anguininae</taxon>
        <taxon>Ditylenchus</taxon>
    </lineage>
</organism>
<dbReference type="GO" id="GO:0006108">
    <property type="term" value="P:malate metabolic process"/>
    <property type="evidence" value="ECO:0007669"/>
    <property type="project" value="TreeGrafter"/>
</dbReference>
<dbReference type="GO" id="GO:0005739">
    <property type="term" value="C:mitochondrion"/>
    <property type="evidence" value="ECO:0007669"/>
    <property type="project" value="TreeGrafter"/>
</dbReference>
<feature type="active site" description="Proton acceptor" evidence="5">
    <location>
        <position position="193"/>
    </location>
</feature>
<dbReference type="EMBL" id="JAKKPZ010000163">
    <property type="protein sequence ID" value="KAI1699886.1"/>
    <property type="molecule type" value="Genomic_DNA"/>
</dbReference>
<dbReference type="PRINTS" id="PR00072">
    <property type="entry name" value="MALOXRDTASE"/>
</dbReference>
<dbReference type="Gene3D" id="3.40.50.720">
    <property type="entry name" value="NAD(P)-binding Rossmann-like Domain"/>
    <property type="match status" value="1"/>
</dbReference>
<dbReference type="Proteomes" id="UP001201812">
    <property type="component" value="Unassembled WGS sequence"/>
</dbReference>
<evidence type="ECO:0000256" key="1">
    <source>
        <dbReference type="ARBA" id="ARBA00001936"/>
    </source>
</evidence>
<evidence type="ECO:0000256" key="3">
    <source>
        <dbReference type="ARBA" id="ARBA00022723"/>
    </source>
</evidence>
<evidence type="ECO:0000313" key="12">
    <source>
        <dbReference type="Proteomes" id="UP001201812"/>
    </source>
</evidence>